<dbReference type="CDD" id="cd03230">
    <property type="entry name" value="ABC_DR_subfamily_A"/>
    <property type="match status" value="1"/>
</dbReference>
<dbReference type="PANTHER" id="PTHR42711">
    <property type="entry name" value="ABC TRANSPORTER ATP-BINDING PROTEIN"/>
    <property type="match status" value="1"/>
</dbReference>
<comment type="subcellular location">
    <subcellularLocation>
        <location evidence="1">Cell membrane</location>
        <topology evidence="1">Peripheral membrane protein</topology>
    </subcellularLocation>
</comment>
<evidence type="ECO:0000256" key="6">
    <source>
        <dbReference type="ARBA" id="ARBA00023251"/>
    </source>
</evidence>
<keyword evidence="6" id="KW-0046">Antibiotic resistance</keyword>
<dbReference type="InterPro" id="IPR003439">
    <property type="entry name" value="ABC_transporter-like_ATP-bd"/>
</dbReference>
<dbReference type="PANTHER" id="PTHR42711:SF5">
    <property type="entry name" value="ABC TRANSPORTER ATP-BINDING PROTEIN NATA"/>
    <property type="match status" value="1"/>
</dbReference>
<dbReference type="PROSITE" id="PS00211">
    <property type="entry name" value="ABC_TRANSPORTER_1"/>
    <property type="match status" value="1"/>
</dbReference>
<evidence type="ECO:0000256" key="3">
    <source>
        <dbReference type="ARBA" id="ARBA00022448"/>
    </source>
</evidence>
<dbReference type="SUPFAM" id="SSF52540">
    <property type="entry name" value="P-loop containing nucleoside triphosphate hydrolases"/>
    <property type="match status" value="1"/>
</dbReference>
<dbReference type="GO" id="GO:0005886">
    <property type="term" value="C:plasma membrane"/>
    <property type="evidence" value="ECO:0007669"/>
    <property type="project" value="UniProtKB-SubCell"/>
</dbReference>
<evidence type="ECO:0000256" key="1">
    <source>
        <dbReference type="ARBA" id="ARBA00004202"/>
    </source>
</evidence>
<comment type="similarity">
    <text evidence="2">Belongs to the ABC transporter superfamily.</text>
</comment>
<reference evidence="8" key="1">
    <citation type="submission" date="2024-02" db="EMBL/GenBank/DDBJ databases">
        <title>Tomenella chthoni gen. nov. sp. nov., a member of the family Jonesiaceae isolated from bat guano.</title>
        <authorList>
            <person name="Miller S.L."/>
            <person name="King J."/>
            <person name="Sankaranarayanan K."/>
            <person name="Lawson P.A."/>
        </authorList>
    </citation>
    <scope>NUCLEOTIDE SEQUENCE</scope>
    <source>
        <strain evidence="8">BS-20</strain>
    </source>
</reference>
<evidence type="ECO:0000313" key="8">
    <source>
        <dbReference type="EMBL" id="XBH22058.1"/>
    </source>
</evidence>
<keyword evidence="3" id="KW-0813">Transport</keyword>
<dbReference type="InterPro" id="IPR017871">
    <property type="entry name" value="ABC_transporter-like_CS"/>
</dbReference>
<proteinExistence type="inferred from homology"/>
<evidence type="ECO:0000259" key="7">
    <source>
        <dbReference type="PROSITE" id="PS50893"/>
    </source>
</evidence>
<feature type="domain" description="ABC transporter" evidence="7">
    <location>
        <begin position="2"/>
        <end position="227"/>
    </location>
</feature>
<evidence type="ECO:0000256" key="5">
    <source>
        <dbReference type="ARBA" id="ARBA00022840"/>
    </source>
</evidence>
<accession>A0AAU7DW42</accession>
<evidence type="ECO:0000256" key="2">
    <source>
        <dbReference type="ARBA" id="ARBA00005417"/>
    </source>
</evidence>
<dbReference type="AlphaFoldDB" id="A0AAU7DW42"/>
<dbReference type="PROSITE" id="PS50893">
    <property type="entry name" value="ABC_TRANSPORTER_2"/>
    <property type="match status" value="1"/>
</dbReference>
<dbReference type="InterPro" id="IPR050763">
    <property type="entry name" value="ABC_transporter_ATP-binding"/>
</dbReference>
<gene>
    <name evidence="8" type="ORF">V5R04_02170</name>
</gene>
<keyword evidence="4" id="KW-0547">Nucleotide-binding</keyword>
<dbReference type="InterPro" id="IPR027417">
    <property type="entry name" value="P-loop_NTPase"/>
</dbReference>
<dbReference type="InterPro" id="IPR003593">
    <property type="entry name" value="AAA+_ATPase"/>
</dbReference>
<dbReference type="Pfam" id="PF00005">
    <property type="entry name" value="ABC_tran"/>
    <property type="match status" value="1"/>
</dbReference>
<dbReference type="Gene3D" id="3.40.50.300">
    <property type="entry name" value="P-loop containing nucleotide triphosphate hydrolases"/>
    <property type="match status" value="1"/>
</dbReference>
<dbReference type="EMBL" id="CP146203">
    <property type="protein sequence ID" value="XBH22058.1"/>
    <property type="molecule type" value="Genomic_DNA"/>
</dbReference>
<organism evidence="8">
    <name type="scientific">Jonesiaceae bacterium BS-20</name>
    <dbReference type="NCBI Taxonomy" id="3120821"/>
    <lineage>
        <taxon>Bacteria</taxon>
        <taxon>Bacillati</taxon>
        <taxon>Actinomycetota</taxon>
        <taxon>Actinomycetes</taxon>
        <taxon>Micrococcales</taxon>
        <taxon>Jonesiaceae</taxon>
    </lineage>
</organism>
<keyword evidence="5 8" id="KW-0067">ATP-binding</keyword>
<dbReference type="GO" id="GO:0005524">
    <property type="term" value="F:ATP binding"/>
    <property type="evidence" value="ECO:0007669"/>
    <property type="project" value="UniProtKB-KW"/>
</dbReference>
<protein>
    <submittedName>
        <fullName evidence="8">ABC transporter ATP-binding protein</fullName>
    </submittedName>
</protein>
<dbReference type="GO" id="GO:0016887">
    <property type="term" value="F:ATP hydrolysis activity"/>
    <property type="evidence" value="ECO:0007669"/>
    <property type="project" value="InterPro"/>
</dbReference>
<dbReference type="SMART" id="SM00382">
    <property type="entry name" value="AAA"/>
    <property type="match status" value="1"/>
</dbReference>
<sequence length="295" mass="32026">MIQITSLEKSYGKFRALDGLDLEVAQGEVMGFLGPNGSGKSTTIRILLGLLKADAGAVNIMGQDPWKNVVDIHRRLAYVPGDVSLWPTLTGGEAIDLLAKLRGSQDLQRRADLIEKFDFDPTKRGRQYSKGNRQKVAIIAALCANVDLLILDEPTSGLDPLMEAVFQAEIRHEKAQGRTILLSSHILSEAEALADRVSIIRAGKIVEVGTIDQLRSHTPASLQVTLNTPPSSRAEKVRLDELLKNPSWQGPTLSAGVDRHAVGAVLAALMPYGITNLTVSEPSLEDLFLSQYEVS</sequence>
<evidence type="ECO:0000256" key="4">
    <source>
        <dbReference type="ARBA" id="ARBA00022741"/>
    </source>
</evidence>
<name>A0AAU7DW42_9MICO</name>
<dbReference type="GO" id="GO:0046677">
    <property type="term" value="P:response to antibiotic"/>
    <property type="evidence" value="ECO:0007669"/>
    <property type="project" value="UniProtKB-KW"/>
</dbReference>